<name>A0AAW5BPT8_9FIRM</name>
<reference evidence="1" key="1">
    <citation type="submission" date="2022-01" db="EMBL/GenBank/DDBJ databases">
        <title>Collection of gut derived symbiotic bacterial strains cultured from healthy donors.</title>
        <authorList>
            <person name="Lin H."/>
            <person name="Kohout C."/>
            <person name="Waligurski E."/>
            <person name="Pamer E.G."/>
        </authorList>
    </citation>
    <scope>NUCLEOTIDE SEQUENCE</scope>
    <source>
        <strain evidence="1">DFI.6.55</strain>
    </source>
</reference>
<evidence type="ECO:0000313" key="1">
    <source>
        <dbReference type="EMBL" id="MCG4744032.1"/>
    </source>
</evidence>
<proteinExistence type="predicted"/>
<accession>A0AAW5BPT8</accession>
<dbReference type="Proteomes" id="UP001299608">
    <property type="component" value="Unassembled WGS sequence"/>
</dbReference>
<protein>
    <submittedName>
        <fullName evidence="1">Uncharacterized protein</fullName>
    </submittedName>
</protein>
<dbReference type="EMBL" id="JAKNGE010000001">
    <property type="protein sequence ID" value="MCG4744032.1"/>
    <property type="molecule type" value="Genomic_DNA"/>
</dbReference>
<dbReference type="AlphaFoldDB" id="A0AAW5BPT8"/>
<dbReference type="RefSeq" id="WP_238053343.1">
    <property type="nucleotide sequence ID" value="NZ_JAKNGE010000001.1"/>
</dbReference>
<sequence>MGKLAFWREMDKMKIYWKWLMEQIAEAEQIPGLIAIPLSEFDIEDLMKLADVSRERGLEIRIWRERSNFSQKVLVEIQRFKERYSDSTKPQITYKN</sequence>
<organism evidence="1 2">
    <name type="scientific">Enterocloster aldenensis</name>
    <dbReference type="NCBI Taxonomy" id="358742"/>
    <lineage>
        <taxon>Bacteria</taxon>
        <taxon>Bacillati</taxon>
        <taxon>Bacillota</taxon>
        <taxon>Clostridia</taxon>
        <taxon>Lachnospirales</taxon>
        <taxon>Lachnospiraceae</taxon>
        <taxon>Enterocloster</taxon>
    </lineage>
</organism>
<evidence type="ECO:0000313" key="2">
    <source>
        <dbReference type="Proteomes" id="UP001299608"/>
    </source>
</evidence>
<comment type="caution">
    <text evidence="1">The sequence shown here is derived from an EMBL/GenBank/DDBJ whole genome shotgun (WGS) entry which is preliminary data.</text>
</comment>
<gene>
    <name evidence="1" type="ORF">L0N08_01235</name>
</gene>